<name>A0A1N7NIA6_9FLAO</name>
<dbReference type="OrthoDB" id="9801609at2"/>
<dbReference type="EMBL" id="FTOJ01000008">
    <property type="protein sequence ID" value="SIS97919.1"/>
    <property type="molecule type" value="Genomic_DNA"/>
</dbReference>
<gene>
    <name evidence="3" type="ORF">B0A70_14520</name>
    <name evidence="4" type="ORF">SAMN05421796_10818</name>
</gene>
<dbReference type="Gene3D" id="3.40.50.2000">
    <property type="entry name" value="Glycogen Phosphorylase B"/>
    <property type="match status" value="1"/>
</dbReference>
<evidence type="ECO:0000313" key="4">
    <source>
        <dbReference type="EMBL" id="SIS97919.1"/>
    </source>
</evidence>
<organism evidence="4 5">
    <name type="scientific">Chryseobacterium piscicola</name>
    <dbReference type="NCBI Taxonomy" id="551459"/>
    <lineage>
        <taxon>Bacteria</taxon>
        <taxon>Pseudomonadati</taxon>
        <taxon>Bacteroidota</taxon>
        <taxon>Flavobacteriia</taxon>
        <taxon>Flavobacteriales</taxon>
        <taxon>Weeksellaceae</taxon>
        <taxon>Chryseobacterium group</taxon>
        <taxon>Chryseobacterium</taxon>
    </lineage>
</organism>
<accession>A0A1N7NIA6</accession>
<evidence type="ECO:0000259" key="2">
    <source>
        <dbReference type="Pfam" id="PF00534"/>
    </source>
</evidence>
<keyword evidence="1 4" id="KW-0808">Transferase</keyword>
<dbReference type="Proteomes" id="UP000186246">
    <property type="component" value="Unassembled WGS sequence"/>
</dbReference>
<reference evidence="5" key="2">
    <citation type="submission" date="2017-01" db="EMBL/GenBank/DDBJ databases">
        <authorList>
            <person name="Varghese N."/>
            <person name="Submissions S."/>
        </authorList>
    </citation>
    <scope>NUCLEOTIDE SEQUENCE [LARGE SCALE GENOMIC DNA]</scope>
    <source>
        <strain evidence="5">DSM 21068</strain>
    </source>
</reference>
<protein>
    <submittedName>
        <fullName evidence="4">Glycosyl transferases group 1</fullName>
    </submittedName>
</protein>
<evidence type="ECO:0000256" key="1">
    <source>
        <dbReference type="ARBA" id="ARBA00022679"/>
    </source>
</evidence>
<keyword evidence="6" id="KW-1185">Reference proteome</keyword>
<dbReference type="Proteomes" id="UP000238314">
    <property type="component" value="Unassembled WGS sequence"/>
</dbReference>
<feature type="domain" description="Glycosyl transferase family 1" evidence="2">
    <location>
        <begin position="174"/>
        <end position="316"/>
    </location>
</feature>
<dbReference type="EMBL" id="MUGO01000024">
    <property type="protein sequence ID" value="PQA90533.1"/>
    <property type="molecule type" value="Genomic_DNA"/>
</dbReference>
<dbReference type="PANTHER" id="PTHR46401:SF2">
    <property type="entry name" value="GLYCOSYLTRANSFERASE WBBK-RELATED"/>
    <property type="match status" value="1"/>
</dbReference>
<proteinExistence type="predicted"/>
<reference evidence="4" key="3">
    <citation type="submission" date="2017-01" db="EMBL/GenBank/DDBJ databases">
        <authorList>
            <person name="Mah S.A."/>
            <person name="Swanson W.J."/>
            <person name="Moy G.W."/>
            <person name="Vacquier V.D."/>
        </authorList>
    </citation>
    <scope>NUCLEOTIDE SEQUENCE [LARGE SCALE GENOMIC DNA]</scope>
    <source>
        <strain evidence="4">DSM 21068</strain>
    </source>
</reference>
<dbReference type="InterPro" id="IPR001296">
    <property type="entry name" value="Glyco_trans_1"/>
</dbReference>
<dbReference type="SUPFAM" id="SSF53756">
    <property type="entry name" value="UDP-Glycosyltransferase/glycogen phosphorylase"/>
    <property type="match status" value="1"/>
</dbReference>
<dbReference type="STRING" id="551459.SAMN05421796_10818"/>
<dbReference type="GO" id="GO:0016757">
    <property type="term" value="F:glycosyltransferase activity"/>
    <property type="evidence" value="ECO:0007669"/>
    <property type="project" value="InterPro"/>
</dbReference>
<dbReference type="AlphaFoldDB" id="A0A1N7NIA6"/>
<dbReference type="Pfam" id="PF00534">
    <property type="entry name" value="Glycos_transf_1"/>
    <property type="match status" value="1"/>
</dbReference>
<dbReference type="PANTHER" id="PTHR46401">
    <property type="entry name" value="GLYCOSYLTRANSFERASE WBBK-RELATED"/>
    <property type="match status" value="1"/>
</dbReference>
<reference evidence="3 6" key="1">
    <citation type="submission" date="2016-11" db="EMBL/GenBank/DDBJ databases">
        <title>Whole genomes of Flavobacteriaceae.</title>
        <authorList>
            <person name="Stine C."/>
            <person name="Li C."/>
            <person name="Tadesse D."/>
        </authorList>
    </citation>
    <scope>NUCLEOTIDE SEQUENCE [LARGE SCALE GENOMIC DNA]</scope>
    <source>
        <strain evidence="3 6">DSM 21068</strain>
    </source>
</reference>
<evidence type="ECO:0000313" key="3">
    <source>
        <dbReference type="EMBL" id="PQA90533.1"/>
    </source>
</evidence>
<dbReference type="RefSeq" id="WP_076452247.1">
    <property type="nucleotide sequence ID" value="NZ_FTOJ01000008.1"/>
</dbReference>
<evidence type="ECO:0000313" key="5">
    <source>
        <dbReference type="Proteomes" id="UP000186246"/>
    </source>
</evidence>
<sequence>MILLDAIYINNSGGKILLDYLIQNLLATDKKVFYLLDKRVEDSTPYLPVSDNVLFLQASFINRHKFYKENRDKFSTVFCFGDLPPSIKLKNATVYTYFHQQLYIKVPKTVPFKQRMMLLLKRRVLKSIFNNTDYWALQTQQIKNDFLKKFKFKESNVLILPFYPSLQSNVKTQKIKNSFVYISNAPPHKNHLRLIKAFCLFYDKNKTGSLTLSISDNFTELITLIKNKQLSGYPIHNLGFIDRDQLTNVYQKSEYLVFPSLAESFGLGIVEAIQNDCKVIGSDLPYLYSVCEPSLVFNPLDEDSIEKALTKAVNQKLNDSIAKVYDEIDDVLKILT</sequence>
<evidence type="ECO:0000313" key="6">
    <source>
        <dbReference type="Proteomes" id="UP000238314"/>
    </source>
</evidence>